<protein>
    <submittedName>
        <fullName evidence="2">Uncharacterized protein</fullName>
    </submittedName>
</protein>
<keyword evidence="1" id="KW-0812">Transmembrane</keyword>
<dbReference type="EMBL" id="OU898279">
    <property type="protein sequence ID" value="CAG9832632.1"/>
    <property type="molecule type" value="Genomic_DNA"/>
</dbReference>
<accession>A0A9N9XEA4</accession>
<gene>
    <name evidence="2" type="ORF">DIABBA_LOCUS6092</name>
</gene>
<dbReference type="Proteomes" id="UP001153709">
    <property type="component" value="Chromosome 4"/>
</dbReference>
<evidence type="ECO:0000256" key="1">
    <source>
        <dbReference type="SAM" id="Phobius"/>
    </source>
</evidence>
<keyword evidence="1" id="KW-1133">Transmembrane helix</keyword>
<keyword evidence="1" id="KW-0472">Membrane</keyword>
<sequence>PPFALSPFLCIKIVTALFHVSGALLFFIFFSASRISLSVISGMSSEPWLIILRMQRLPSSFGLLFDLCIVLDRSLQLCVVILLYLIWGLLLCSLVCVFDIFHCLAVFSGLSDFYSLL</sequence>
<proteinExistence type="predicted"/>
<feature type="transmembrane region" description="Helical" evidence="1">
    <location>
        <begin position="9"/>
        <end position="30"/>
    </location>
</feature>
<organism evidence="2 3">
    <name type="scientific">Diabrotica balteata</name>
    <name type="common">Banded cucumber beetle</name>
    <dbReference type="NCBI Taxonomy" id="107213"/>
    <lineage>
        <taxon>Eukaryota</taxon>
        <taxon>Metazoa</taxon>
        <taxon>Ecdysozoa</taxon>
        <taxon>Arthropoda</taxon>
        <taxon>Hexapoda</taxon>
        <taxon>Insecta</taxon>
        <taxon>Pterygota</taxon>
        <taxon>Neoptera</taxon>
        <taxon>Endopterygota</taxon>
        <taxon>Coleoptera</taxon>
        <taxon>Polyphaga</taxon>
        <taxon>Cucujiformia</taxon>
        <taxon>Chrysomeloidea</taxon>
        <taxon>Chrysomelidae</taxon>
        <taxon>Galerucinae</taxon>
        <taxon>Diabroticina</taxon>
        <taxon>Diabroticites</taxon>
        <taxon>Diabrotica</taxon>
    </lineage>
</organism>
<dbReference type="AlphaFoldDB" id="A0A9N9XEA4"/>
<feature type="non-terminal residue" evidence="2">
    <location>
        <position position="1"/>
    </location>
</feature>
<evidence type="ECO:0000313" key="2">
    <source>
        <dbReference type="EMBL" id="CAG9832632.1"/>
    </source>
</evidence>
<evidence type="ECO:0000313" key="3">
    <source>
        <dbReference type="Proteomes" id="UP001153709"/>
    </source>
</evidence>
<feature type="transmembrane region" description="Helical" evidence="1">
    <location>
        <begin position="78"/>
        <end position="107"/>
    </location>
</feature>
<name>A0A9N9XEA4_DIABA</name>
<reference evidence="2" key="1">
    <citation type="submission" date="2022-01" db="EMBL/GenBank/DDBJ databases">
        <authorList>
            <person name="King R."/>
        </authorList>
    </citation>
    <scope>NUCLEOTIDE SEQUENCE</scope>
</reference>
<keyword evidence="3" id="KW-1185">Reference proteome</keyword>